<gene>
    <name evidence="1" type="ORF">DUI87_21745</name>
</gene>
<proteinExistence type="predicted"/>
<accession>A0A3M0JLL3</accession>
<dbReference type="AlphaFoldDB" id="A0A3M0JLL3"/>
<dbReference type="Proteomes" id="UP000269221">
    <property type="component" value="Unassembled WGS sequence"/>
</dbReference>
<name>A0A3M0JLL3_HIRRU</name>
<evidence type="ECO:0000313" key="2">
    <source>
        <dbReference type="Proteomes" id="UP000269221"/>
    </source>
</evidence>
<dbReference type="EMBL" id="QRBI01000136">
    <property type="protein sequence ID" value="RMC01729.1"/>
    <property type="molecule type" value="Genomic_DNA"/>
</dbReference>
<sequence length="95" mass="10194">MTFATTAIGESGFFDDNKELEQGHGGGICTYEELVISPCASAVCIPQSPAISDVMECADYAQIRSSRIFLGQENGLTFSWSKSAALPPKEISSQR</sequence>
<comment type="caution">
    <text evidence="1">The sequence shown here is derived from an EMBL/GenBank/DDBJ whole genome shotgun (WGS) entry which is preliminary data.</text>
</comment>
<protein>
    <submittedName>
        <fullName evidence="1">Uncharacterized protein</fullName>
    </submittedName>
</protein>
<keyword evidence="2" id="KW-1185">Reference proteome</keyword>
<evidence type="ECO:0000313" key="1">
    <source>
        <dbReference type="EMBL" id="RMC01729.1"/>
    </source>
</evidence>
<reference evidence="1 2" key="1">
    <citation type="submission" date="2018-07" db="EMBL/GenBank/DDBJ databases">
        <title>A high quality draft genome assembly of the barn swallow (H. rustica rustica).</title>
        <authorList>
            <person name="Formenti G."/>
            <person name="Chiara M."/>
            <person name="Poveda L."/>
            <person name="Francoijs K.-J."/>
            <person name="Bonisoli-Alquati A."/>
            <person name="Canova L."/>
            <person name="Gianfranceschi L."/>
            <person name="Horner D.S."/>
            <person name="Saino N."/>
        </authorList>
    </citation>
    <scope>NUCLEOTIDE SEQUENCE [LARGE SCALE GENOMIC DNA]</scope>
    <source>
        <strain evidence="1">Chelidonia</strain>
        <tissue evidence="1">Blood</tissue>
    </source>
</reference>
<organism evidence="1 2">
    <name type="scientific">Hirundo rustica rustica</name>
    <dbReference type="NCBI Taxonomy" id="333673"/>
    <lineage>
        <taxon>Eukaryota</taxon>
        <taxon>Metazoa</taxon>
        <taxon>Chordata</taxon>
        <taxon>Craniata</taxon>
        <taxon>Vertebrata</taxon>
        <taxon>Euteleostomi</taxon>
        <taxon>Archelosauria</taxon>
        <taxon>Archosauria</taxon>
        <taxon>Dinosauria</taxon>
        <taxon>Saurischia</taxon>
        <taxon>Theropoda</taxon>
        <taxon>Coelurosauria</taxon>
        <taxon>Aves</taxon>
        <taxon>Neognathae</taxon>
        <taxon>Neoaves</taxon>
        <taxon>Telluraves</taxon>
        <taxon>Australaves</taxon>
        <taxon>Passeriformes</taxon>
        <taxon>Sylvioidea</taxon>
        <taxon>Hirundinidae</taxon>
        <taxon>Hirundo</taxon>
    </lineage>
</organism>